<sequence length="68" mass="7478">MGFIFKSAAPSTGTPQCSRFETGSCTKEYDPVCGSDGHTYSTECLLCQYNRKHKQQVKGPCLRQGPCI</sequence>
<evidence type="ECO:0000256" key="5">
    <source>
        <dbReference type="ARBA" id="ARBA00023157"/>
    </source>
</evidence>
<dbReference type="InterPro" id="IPR036058">
    <property type="entry name" value="Kazal_dom_sf"/>
</dbReference>
<feature type="domain" description="Kazal-like" evidence="6">
    <location>
        <begin position="11"/>
        <end position="68"/>
    </location>
</feature>
<proteinExistence type="predicted"/>
<keyword evidence="5" id="KW-1015">Disulfide bond</keyword>
<evidence type="ECO:0000256" key="1">
    <source>
        <dbReference type="ARBA" id="ARBA00004613"/>
    </source>
</evidence>
<dbReference type="Gene3D" id="3.30.60.30">
    <property type="match status" value="1"/>
</dbReference>
<reference evidence="7" key="2">
    <citation type="submission" date="2025-09" db="UniProtKB">
        <authorList>
            <consortium name="Ensembl"/>
        </authorList>
    </citation>
    <scope>IDENTIFICATION</scope>
</reference>
<dbReference type="SUPFAM" id="SSF100895">
    <property type="entry name" value="Kazal-type serine protease inhibitors"/>
    <property type="match status" value="1"/>
</dbReference>
<dbReference type="GO" id="GO:0004867">
    <property type="term" value="F:serine-type endopeptidase inhibitor activity"/>
    <property type="evidence" value="ECO:0007669"/>
    <property type="project" value="UniProtKB-KW"/>
</dbReference>
<keyword evidence="3" id="KW-0646">Protease inhibitor</keyword>
<dbReference type="STRING" id="409849.ENSPMGP00000012460"/>
<keyword evidence="2" id="KW-0964">Secreted</keyword>
<evidence type="ECO:0000256" key="3">
    <source>
        <dbReference type="ARBA" id="ARBA00022690"/>
    </source>
</evidence>
<dbReference type="InterPro" id="IPR001239">
    <property type="entry name" value="Prot_inh_Kazal-m"/>
</dbReference>
<evidence type="ECO:0000313" key="8">
    <source>
        <dbReference type="Proteomes" id="UP000261520"/>
    </source>
</evidence>
<dbReference type="PANTHER" id="PTHR21312">
    <property type="entry name" value="SERINE PROTEASE INHIBITOR"/>
    <property type="match status" value="1"/>
</dbReference>
<dbReference type="PROSITE" id="PS51465">
    <property type="entry name" value="KAZAL_2"/>
    <property type="match status" value="1"/>
</dbReference>
<dbReference type="GO" id="GO:0005576">
    <property type="term" value="C:extracellular region"/>
    <property type="evidence" value="ECO:0007669"/>
    <property type="project" value="UniProtKB-SubCell"/>
</dbReference>
<dbReference type="PRINTS" id="PR00290">
    <property type="entry name" value="KAZALINHBTR"/>
</dbReference>
<name>A0A3B4A6V7_9GOBI</name>
<dbReference type="Proteomes" id="UP000261520">
    <property type="component" value="Unplaced"/>
</dbReference>
<reference evidence="7" key="1">
    <citation type="submission" date="2025-08" db="UniProtKB">
        <authorList>
            <consortium name="Ensembl"/>
        </authorList>
    </citation>
    <scope>IDENTIFICATION</scope>
</reference>
<dbReference type="AlphaFoldDB" id="A0A3B4A6V7"/>
<organism evidence="7 8">
    <name type="scientific">Periophthalmus magnuspinnatus</name>
    <dbReference type="NCBI Taxonomy" id="409849"/>
    <lineage>
        <taxon>Eukaryota</taxon>
        <taxon>Metazoa</taxon>
        <taxon>Chordata</taxon>
        <taxon>Craniata</taxon>
        <taxon>Vertebrata</taxon>
        <taxon>Euteleostomi</taxon>
        <taxon>Actinopterygii</taxon>
        <taxon>Neopterygii</taxon>
        <taxon>Teleostei</taxon>
        <taxon>Neoteleostei</taxon>
        <taxon>Acanthomorphata</taxon>
        <taxon>Gobiaria</taxon>
        <taxon>Gobiiformes</taxon>
        <taxon>Gobioidei</taxon>
        <taxon>Gobiidae</taxon>
        <taxon>Oxudercinae</taxon>
        <taxon>Periophthalmus</taxon>
    </lineage>
</organism>
<dbReference type="PANTHER" id="PTHR21312:SF28">
    <property type="entry name" value="OVOINHIBITOR-RELATED"/>
    <property type="match status" value="1"/>
</dbReference>
<dbReference type="InterPro" id="IPR002350">
    <property type="entry name" value="Kazal_dom"/>
</dbReference>
<evidence type="ECO:0000256" key="4">
    <source>
        <dbReference type="ARBA" id="ARBA00022900"/>
    </source>
</evidence>
<keyword evidence="4" id="KW-0722">Serine protease inhibitor</keyword>
<keyword evidence="8" id="KW-1185">Reference proteome</keyword>
<dbReference type="SMART" id="SM00280">
    <property type="entry name" value="KAZAL"/>
    <property type="match status" value="1"/>
</dbReference>
<evidence type="ECO:0000256" key="2">
    <source>
        <dbReference type="ARBA" id="ARBA00022525"/>
    </source>
</evidence>
<protein>
    <recommendedName>
        <fullName evidence="6">Kazal-like domain-containing protein</fullName>
    </recommendedName>
</protein>
<dbReference type="Pfam" id="PF00050">
    <property type="entry name" value="Kazal_1"/>
    <property type="match status" value="1"/>
</dbReference>
<comment type="subcellular location">
    <subcellularLocation>
        <location evidence="1">Secreted</location>
    </subcellularLocation>
</comment>
<evidence type="ECO:0000313" key="7">
    <source>
        <dbReference type="Ensembl" id="ENSPMGP00000012460.1"/>
    </source>
</evidence>
<evidence type="ECO:0000259" key="6">
    <source>
        <dbReference type="PROSITE" id="PS51465"/>
    </source>
</evidence>
<dbReference type="PROSITE" id="PS00282">
    <property type="entry name" value="KAZAL_1"/>
    <property type="match status" value="1"/>
</dbReference>
<accession>A0A3B4A6V7</accession>
<dbReference type="Ensembl" id="ENSPMGT00000013299.1">
    <property type="protein sequence ID" value="ENSPMGP00000012460.1"/>
    <property type="gene ID" value="ENSPMGG00000010279.1"/>
</dbReference>